<proteinExistence type="predicted"/>
<gene>
    <name evidence="1" type="ORF">KQX54_006554</name>
</gene>
<dbReference type="Proteomes" id="UP000826195">
    <property type="component" value="Unassembled WGS sequence"/>
</dbReference>
<evidence type="ECO:0000313" key="2">
    <source>
        <dbReference type="Proteomes" id="UP000826195"/>
    </source>
</evidence>
<reference evidence="1 2" key="1">
    <citation type="journal article" date="2021" name="J. Hered.">
        <title>A chromosome-level genome assembly of the parasitoid wasp, Cotesia glomerata (Hymenoptera: Braconidae).</title>
        <authorList>
            <person name="Pinto B.J."/>
            <person name="Weis J.J."/>
            <person name="Gamble T."/>
            <person name="Ode P.J."/>
            <person name="Paul R."/>
            <person name="Zaspel J.M."/>
        </authorList>
    </citation>
    <scope>NUCLEOTIDE SEQUENCE [LARGE SCALE GENOMIC DNA]</scope>
    <source>
        <strain evidence="1">CgM1</strain>
    </source>
</reference>
<organism evidence="1 2">
    <name type="scientific">Cotesia glomerata</name>
    <name type="common">Lepidopteran parasitic wasp</name>
    <name type="synonym">Apanteles glomeratus</name>
    <dbReference type="NCBI Taxonomy" id="32391"/>
    <lineage>
        <taxon>Eukaryota</taxon>
        <taxon>Metazoa</taxon>
        <taxon>Ecdysozoa</taxon>
        <taxon>Arthropoda</taxon>
        <taxon>Hexapoda</taxon>
        <taxon>Insecta</taxon>
        <taxon>Pterygota</taxon>
        <taxon>Neoptera</taxon>
        <taxon>Endopterygota</taxon>
        <taxon>Hymenoptera</taxon>
        <taxon>Apocrita</taxon>
        <taxon>Ichneumonoidea</taxon>
        <taxon>Braconidae</taxon>
        <taxon>Microgastrinae</taxon>
        <taxon>Cotesia</taxon>
    </lineage>
</organism>
<comment type="caution">
    <text evidence="1">The sequence shown here is derived from an EMBL/GenBank/DDBJ whole genome shotgun (WGS) entry which is preliminary data.</text>
</comment>
<evidence type="ECO:0000313" key="1">
    <source>
        <dbReference type="EMBL" id="KAH0563794.1"/>
    </source>
</evidence>
<dbReference type="EMBL" id="JAHXZJ010000002">
    <property type="protein sequence ID" value="KAH0563794.1"/>
    <property type="molecule type" value="Genomic_DNA"/>
</dbReference>
<keyword evidence="2" id="KW-1185">Reference proteome</keyword>
<dbReference type="AlphaFoldDB" id="A0AAV7J392"/>
<sequence>MNGTFTELTNSVAGIQANFTSLEDRVTKLESGSLSIDSAYGSELVKQVAEQLGAAAQVTVDLKAKIHQLEMESRMLSDQFVFSGQSNLQKNWKYPSALYKLRQSIIKKYPAINKRSVWIASSFVCVRLKDKTEPVEVYLSTDLESFQDLSA</sequence>
<accession>A0AAV7J392</accession>
<name>A0AAV7J392_COTGL</name>
<protein>
    <submittedName>
        <fullName evidence="1">Uncharacterized protein</fullName>
    </submittedName>
</protein>